<evidence type="ECO:0000256" key="8">
    <source>
        <dbReference type="ARBA" id="ARBA00023125"/>
    </source>
</evidence>
<evidence type="ECO:0000256" key="6">
    <source>
        <dbReference type="ARBA" id="ARBA00022840"/>
    </source>
</evidence>
<dbReference type="GO" id="GO:0006338">
    <property type="term" value="P:chromatin remodeling"/>
    <property type="evidence" value="ECO:0007669"/>
    <property type="project" value="InterPro"/>
</dbReference>
<reference evidence="14 15" key="1">
    <citation type="journal article" date="2012" name="Nucleic Acids Res.">
        <title>Sequencing of the smallest Apicomplexan genome from the human pathogen Babesia microti.</title>
        <authorList>
            <person name="Cornillot E."/>
            <person name="Hadj-Kaddour K."/>
            <person name="Dassouli A."/>
            <person name="Noel B."/>
            <person name="Ranwez V."/>
            <person name="Vacherie B."/>
            <person name="Augagneur Y."/>
            <person name="Bres V."/>
            <person name="Duclos A."/>
            <person name="Randazzo S."/>
            <person name="Carcy B."/>
            <person name="Debierre-Grockiego F."/>
            <person name="Delbecq S."/>
            <person name="Moubri-Menage K."/>
            <person name="Shams-Eldin H."/>
            <person name="Usmani-Brown S."/>
            <person name="Bringaud F."/>
            <person name="Wincker P."/>
            <person name="Vivares C.P."/>
            <person name="Schwarz R.T."/>
            <person name="Schetters T.P."/>
            <person name="Krause P.J."/>
            <person name="Gorenflot A."/>
            <person name="Berry V."/>
            <person name="Barbe V."/>
            <person name="Ben Mamoun C."/>
        </authorList>
    </citation>
    <scope>NUCLEOTIDE SEQUENCE [LARGE SCALE GENOMIC DNA]</scope>
    <source>
        <strain evidence="14 15">RI</strain>
    </source>
</reference>
<dbReference type="SMART" id="SM00490">
    <property type="entry name" value="HELICc"/>
    <property type="match status" value="1"/>
</dbReference>
<dbReference type="InterPro" id="IPR017884">
    <property type="entry name" value="SANT_dom"/>
</dbReference>
<keyword evidence="8" id="KW-0238">DNA-binding</keyword>
<dbReference type="GO" id="GO:0016787">
    <property type="term" value="F:hydrolase activity"/>
    <property type="evidence" value="ECO:0007669"/>
    <property type="project" value="UniProtKB-KW"/>
</dbReference>
<sequence>MDIEIDGPITLQKLLQNGERYVRELLVKGSNGDGLKSGVKRKRERISSSDGKNIKQPSIIIGKTKPYQLEGLKWLVGLYDSGLNGILADEMGLGKTFQTISLLAFLKESRGIEGPHLILAPKSTIGNWMNELKRFCPSLRCLKFLGNREERSQMIATELDPTKYNVFVTSYETCCKAKGPLNRISWNYIIIDEAHRIKNELSKLSVVVRSLSTEYRLLITGTPLQNNLKELWALLNFLFPEIFSSSEEFEEMFNFTAAESMQNEDREKHNLEIVKRLHAILRPFMLRRAKKDVLQDMPSKNEMLLMIPLRGIQKRLYQDLLRKNALDVSHDNGNEYINLNSQNPTSNVQLLNLAMQLRKACNHPYLFEGYENRNLDPFGEHLVEAAGKLKVLDKLLSRLYEEGSRALLFSQMTRMLDILEDYCRMRGYSYFRIDGNTETHDRDYQISEYNKEGSTVFLFLLSTRAGGLGINLASANVVVLYDSDWNPQVDLQAVDRAHRIGQTRPVSVYRLVHEHTIEEKVIERATLKLQLDSAVIQQGRLSHSKQGKSGRVGASELLAMVQFGADHIFKADTDEITDHDLDAILSRGAEQAAKLNSKLQTHVKKALLDFSATTQHSLYEFEGINYSKDKEAWNNIVQESKALQESQHAGRTREARRLRQRLKFFDEEWGEDSNDQSSDNTGMYMPPKHTVVHTPLKLPHMQDWQFYDRDRILTLHNIELERHNATGSTEGLEEERKLKEQLISQGFGNWSRRDFLNFIRGNEQFGRDDIEGISSVVECKTVEQVKAYRDKFWECYTQIADWQKFIKRIETGDALVAKKKAIHKVAVEKVKTAYLTGTISLIGKGKSVYTDEEDRWILNMLTITDYGRWNKFAEYAKNDPRWKFNWFIKSRSPNDFHRRAEYVAKLVKKS</sequence>
<evidence type="ECO:0000259" key="11">
    <source>
        <dbReference type="PROSITE" id="PS51192"/>
    </source>
</evidence>
<keyword evidence="9" id="KW-0539">Nucleus</keyword>
<dbReference type="InterPro" id="IPR009057">
    <property type="entry name" value="Homeodomain-like_sf"/>
</dbReference>
<evidence type="ECO:0000256" key="9">
    <source>
        <dbReference type="ARBA" id="ARBA00023242"/>
    </source>
</evidence>
<dbReference type="Pfam" id="PF09111">
    <property type="entry name" value="SLIDE"/>
    <property type="match status" value="1"/>
</dbReference>
<protein>
    <submittedName>
        <fullName evidence="14">Adenosinetriphosphatase</fullName>
        <ecNumber evidence="14">3.6.4.-</ecNumber>
    </submittedName>
</protein>
<dbReference type="SUPFAM" id="SSF52540">
    <property type="entry name" value="P-loop containing nucleoside triphosphate hydrolases"/>
    <property type="match status" value="2"/>
</dbReference>
<accession>A0A0K3ASD5</accession>
<dbReference type="RefSeq" id="XP_012649539.1">
    <property type="nucleotide sequence ID" value="XM_012794085.1"/>
</dbReference>
<dbReference type="GO" id="GO:0003677">
    <property type="term" value="F:DNA binding"/>
    <property type="evidence" value="ECO:0007669"/>
    <property type="project" value="UniProtKB-KW"/>
</dbReference>
<dbReference type="InterPro" id="IPR014001">
    <property type="entry name" value="Helicase_ATP-bd"/>
</dbReference>
<feature type="domain" description="Helicase C-terminal" evidence="12">
    <location>
        <begin position="391"/>
        <end position="542"/>
    </location>
</feature>
<evidence type="ECO:0000313" key="15">
    <source>
        <dbReference type="Proteomes" id="UP000002899"/>
    </source>
</evidence>
<dbReference type="Gene3D" id="1.10.10.60">
    <property type="entry name" value="Homeodomain-like"/>
    <property type="match status" value="2"/>
</dbReference>
<dbReference type="Pfam" id="PF00176">
    <property type="entry name" value="SNF2-rel_dom"/>
    <property type="match status" value="1"/>
</dbReference>
<comment type="similarity">
    <text evidence="2">Belongs to the SNF2/RAD54 helicase family. ISWI subfamily.</text>
</comment>
<feature type="region of interest" description="Disordered" evidence="10">
    <location>
        <begin position="33"/>
        <end position="52"/>
    </location>
</feature>
<dbReference type="InterPro" id="IPR027417">
    <property type="entry name" value="P-loop_NTPase"/>
</dbReference>
<dbReference type="CDD" id="cd00167">
    <property type="entry name" value="SANT"/>
    <property type="match status" value="1"/>
</dbReference>
<dbReference type="PROSITE" id="PS51192">
    <property type="entry name" value="HELICASE_ATP_BIND_1"/>
    <property type="match status" value="1"/>
</dbReference>
<comment type="subcellular location">
    <subcellularLocation>
        <location evidence="1">Nucleus</location>
    </subcellularLocation>
</comment>
<dbReference type="Gene3D" id="3.40.50.10810">
    <property type="entry name" value="Tandem AAA-ATPase domain"/>
    <property type="match status" value="1"/>
</dbReference>
<dbReference type="VEuPathDB" id="PiroplasmaDB:BMR1_03g04650"/>
<dbReference type="Gene3D" id="3.40.50.300">
    <property type="entry name" value="P-loop containing nucleotide triphosphate hydrolases"/>
    <property type="match status" value="1"/>
</dbReference>
<dbReference type="AlphaFoldDB" id="A0A0K3ASD5"/>
<feature type="domain" description="SANT" evidence="13">
    <location>
        <begin position="745"/>
        <end position="788"/>
    </location>
</feature>
<dbReference type="GO" id="GO:0004386">
    <property type="term" value="F:helicase activity"/>
    <property type="evidence" value="ECO:0007669"/>
    <property type="project" value="UniProtKB-KW"/>
</dbReference>
<dbReference type="InterPro" id="IPR038718">
    <property type="entry name" value="SNF2-like_sf"/>
</dbReference>
<organism evidence="14 15">
    <name type="scientific">Babesia microti (strain RI)</name>
    <dbReference type="NCBI Taxonomy" id="1133968"/>
    <lineage>
        <taxon>Eukaryota</taxon>
        <taxon>Sar</taxon>
        <taxon>Alveolata</taxon>
        <taxon>Apicomplexa</taxon>
        <taxon>Aconoidasida</taxon>
        <taxon>Piroplasmida</taxon>
        <taxon>Babesiidae</taxon>
        <taxon>Babesia</taxon>
    </lineage>
</organism>
<dbReference type="Pfam" id="PF00271">
    <property type="entry name" value="Helicase_C"/>
    <property type="match status" value="1"/>
</dbReference>
<dbReference type="GO" id="GO:0005524">
    <property type="term" value="F:ATP binding"/>
    <property type="evidence" value="ECO:0007669"/>
    <property type="project" value="UniProtKB-KW"/>
</dbReference>
<evidence type="ECO:0000256" key="2">
    <source>
        <dbReference type="ARBA" id="ARBA00009687"/>
    </source>
</evidence>
<evidence type="ECO:0000313" key="14">
    <source>
        <dbReference type="EMBL" id="CTQ41528.1"/>
    </source>
</evidence>
<keyword evidence="7" id="KW-0156">Chromatin regulator</keyword>
<proteinExistence type="inferred from homology"/>
<dbReference type="SMART" id="SM00487">
    <property type="entry name" value="DEXDc"/>
    <property type="match status" value="1"/>
</dbReference>
<dbReference type="InterPro" id="IPR000330">
    <property type="entry name" value="SNF2_N"/>
</dbReference>
<evidence type="ECO:0000256" key="7">
    <source>
        <dbReference type="ARBA" id="ARBA00022853"/>
    </source>
</evidence>
<dbReference type="PANTHER" id="PTHR10799">
    <property type="entry name" value="SNF2/RAD54 HELICASE FAMILY"/>
    <property type="match status" value="1"/>
</dbReference>
<evidence type="ECO:0000256" key="1">
    <source>
        <dbReference type="ARBA" id="ARBA00004123"/>
    </source>
</evidence>
<dbReference type="InterPro" id="IPR036306">
    <property type="entry name" value="ISWI_HAND-dom_sf"/>
</dbReference>
<dbReference type="GeneID" id="24425577"/>
<dbReference type="EMBL" id="LN871598">
    <property type="protein sequence ID" value="CTQ41528.1"/>
    <property type="molecule type" value="Genomic_DNA"/>
</dbReference>
<dbReference type="KEGG" id="bmic:BMR1_03g04650"/>
<dbReference type="InterPro" id="IPR001005">
    <property type="entry name" value="SANT/Myb"/>
</dbReference>
<evidence type="ECO:0000256" key="4">
    <source>
        <dbReference type="ARBA" id="ARBA00022801"/>
    </source>
</evidence>
<dbReference type="PROSITE" id="PS51293">
    <property type="entry name" value="SANT"/>
    <property type="match status" value="1"/>
</dbReference>
<gene>
    <name evidence="14" type="ORF">BMR1_03g04650</name>
</gene>
<name>A0A0K3ASD5_BABMR</name>
<keyword evidence="5" id="KW-0347">Helicase</keyword>
<dbReference type="PROSITE" id="PS51194">
    <property type="entry name" value="HELICASE_CTER"/>
    <property type="match status" value="1"/>
</dbReference>
<dbReference type="InterPro" id="IPR001650">
    <property type="entry name" value="Helicase_C-like"/>
</dbReference>
<dbReference type="InterPro" id="IPR015195">
    <property type="entry name" value="SLIDE"/>
</dbReference>
<dbReference type="EC" id="3.6.4.-" evidence="14"/>
<feature type="domain" description="Helicase ATP-binding" evidence="11">
    <location>
        <begin position="76"/>
        <end position="241"/>
    </location>
</feature>
<keyword evidence="4 14" id="KW-0378">Hydrolase</keyword>
<dbReference type="GO" id="GO:0005634">
    <property type="term" value="C:nucleus"/>
    <property type="evidence" value="ECO:0007669"/>
    <property type="project" value="UniProtKB-SubCell"/>
</dbReference>
<evidence type="ECO:0000256" key="5">
    <source>
        <dbReference type="ARBA" id="ARBA00022806"/>
    </source>
</evidence>
<keyword evidence="6" id="KW-0067">ATP-binding</keyword>
<reference evidence="14 15" key="3">
    <citation type="journal article" date="2016" name="Sci. Rep.">
        <title>Genome-wide diversity and gene expression profiling of Babesia microti isolates identify polymorphic genes that mediate host-pathogen interactions.</title>
        <authorList>
            <person name="Silva J.C."/>
            <person name="Cornillot E."/>
            <person name="McCracken C."/>
            <person name="Usmani-Brown S."/>
            <person name="Dwivedi A."/>
            <person name="Ifeonu O.O."/>
            <person name="Crabtree J."/>
            <person name="Gotia H.T."/>
            <person name="Virji A.Z."/>
            <person name="Reynes C."/>
            <person name="Colinge J."/>
            <person name="Kumar V."/>
            <person name="Lawres L."/>
            <person name="Pazzi J.E."/>
            <person name="Pablo J.V."/>
            <person name="Hung C."/>
            <person name="Brancato J."/>
            <person name="Kumari P."/>
            <person name="Orvis J."/>
            <person name="Tretina K."/>
            <person name="Chibucos M."/>
            <person name="Ott S."/>
            <person name="Sadzewicz L."/>
            <person name="Sengamalay N."/>
            <person name="Shetty A.C."/>
            <person name="Su Q."/>
            <person name="Tallon L."/>
            <person name="Fraser C.M."/>
            <person name="Frutos R."/>
            <person name="Molina D.M."/>
            <person name="Krause P.J."/>
            <person name="Ben Mamoun C."/>
        </authorList>
    </citation>
    <scope>NUCLEOTIDE SEQUENCE [LARGE SCALE GENOMIC DNA]</scope>
    <source>
        <strain evidence="14 15">RI</strain>
    </source>
</reference>
<dbReference type="SUPFAM" id="SSF101224">
    <property type="entry name" value="HAND domain of the nucleosome remodeling ATPase ISWI"/>
    <property type="match status" value="1"/>
</dbReference>
<keyword evidence="3" id="KW-0547">Nucleotide-binding</keyword>
<dbReference type="GO" id="GO:0031491">
    <property type="term" value="F:nucleosome binding"/>
    <property type="evidence" value="ECO:0007669"/>
    <property type="project" value="InterPro"/>
</dbReference>
<dbReference type="FunFam" id="3.40.50.10810:FF:000005">
    <property type="entry name" value="Photoperiod-independent early flowering 1"/>
    <property type="match status" value="1"/>
</dbReference>
<evidence type="ECO:0000259" key="12">
    <source>
        <dbReference type="PROSITE" id="PS51194"/>
    </source>
</evidence>
<keyword evidence="15" id="KW-1185">Reference proteome</keyword>
<reference evidence="14 15" key="2">
    <citation type="journal article" date="2013" name="PLoS ONE">
        <title>Whole genome mapping and re-organization of the nuclear and mitochondrial genomes of Babesia microti isolates.</title>
        <authorList>
            <person name="Cornillot E."/>
            <person name="Dassouli A."/>
            <person name="Garg A."/>
            <person name="Pachikara N."/>
            <person name="Randazzo S."/>
            <person name="Depoix D."/>
            <person name="Carcy B."/>
            <person name="Delbecq S."/>
            <person name="Frutos R."/>
            <person name="Silva J.C."/>
            <person name="Sutton R."/>
            <person name="Krause P.J."/>
            <person name="Mamoun C.B."/>
        </authorList>
    </citation>
    <scope>NUCLEOTIDE SEQUENCE [LARGE SCALE GENOMIC DNA]</scope>
    <source>
        <strain evidence="14 15">RI</strain>
    </source>
</reference>
<dbReference type="Proteomes" id="UP000002899">
    <property type="component" value="Chromosome III"/>
</dbReference>
<evidence type="ECO:0000256" key="10">
    <source>
        <dbReference type="SAM" id="MobiDB-lite"/>
    </source>
</evidence>
<dbReference type="InterPro" id="IPR049730">
    <property type="entry name" value="SNF2/RAD54-like_C"/>
</dbReference>
<dbReference type="OMA" id="VHDYQFF"/>
<dbReference type="SUPFAM" id="SSF46689">
    <property type="entry name" value="Homeodomain-like"/>
    <property type="match status" value="2"/>
</dbReference>
<dbReference type="OrthoDB" id="5857104at2759"/>
<dbReference type="CDD" id="cd18793">
    <property type="entry name" value="SF2_C_SNF"/>
    <property type="match status" value="1"/>
</dbReference>
<evidence type="ECO:0000256" key="3">
    <source>
        <dbReference type="ARBA" id="ARBA00022741"/>
    </source>
</evidence>
<evidence type="ECO:0000259" key="13">
    <source>
        <dbReference type="PROSITE" id="PS51293"/>
    </source>
</evidence>